<protein>
    <recommendedName>
        <fullName evidence="1">DUF5641 domain-containing protein</fullName>
    </recommendedName>
</protein>
<feature type="non-terminal residue" evidence="2">
    <location>
        <position position="193"/>
    </location>
</feature>
<dbReference type="Pfam" id="PF18701">
    <property type="entry name" value="DUF5641"/>
    <property type="match status" value="1"/>
</dbReference>
<dbReference type="PANTHER" id="PTHR47331">
    <property type="entry name" value="PHD-TYPE DOMAIN-CONTAINING PROTEIN"/>
    <property type="match status" value="1"/>
</dbReference>
<evidence type="ECO:0000313" key="3">
    <source>
        <dbReference type="Proteomes" id="UP000000311"/>
    </source>
</evidence>
<dbReference type="Gene3D" id="3.30.420.10">
    <property type="entry name" value="Ribonuclease H-like superfamily/Ribonuclease H"/>
    <property type="match status" value="1"/>
</dbReference>
<proteinExistence type="predicted"/>
<dbReference type="OrthoDB" id="7550652at2759"/>
<name>E2AKS2_CAMFO</name>
<dbReference type="InParanoid" id="E2AKS2"/>
<reference evidence="2 3" key="1">
    <citation type="journal article" date="2010" name="Science">
        <title>Genomic comparison of the ants Camponotus floridanus and Harpegnathos saltator.</title>
        <authorList>
            <person name="Bonasio R."/>
            <person name="Zhang G."/>
            <person name="Ye C."/>
            <person name="Mutti N.S."/>
            <person name="Fang X."/>
            <person name="Qin N."/>
            <person name="Donahue G."/>
            <person name="Yang P."/>
            <person name="Li Q."/>
            <person name="Li C."/>
            <person name="Zhang P."/>
            <person name="Huang Z."/>
            <person name="Berger S.L."/>
            <person name="Reinberg D."/>
            <person name="Wang J."/>
            <person name="Liebig J."/>
        </authorList>
    </citation>
    <scope>NUCLEOTIDE SEQUENCE [LARGE SCALE GENOMIC DNA]</scope>
    <source>
        <strain evidence="3">C129</strain>
    </source>
</reference>
<sequence>WIFNPPSAPHFGGKWEATVKSVKHHLKRIVGNQLLTYEEMTTLLSQIEAVLNSRPLSPLSDDPEDLSALTPGHFLVGGAPTIIPEPMLNNVNCSRLSRWQLLKQMLDTFWSRWSQECLQRFHDVSKWNKPVPSLKKDSLVLVVDERYPPAKWPLGRVIDVHPGADGHVRVVTVRTQTSVLKRPIVKLCPLPIE</sequence>
<organism evidence="3">
    <name type="scientific">Camponotus floridanus</name>
    <name type="common">Florida carpenter ant</name>
    <dbReference type="NCBI Taxonomy" id="104421"/>
    <lineage>
        <taxon>Eukaryota</taxon>
        <taxon>Metazoa</taxon>
        <taxon>Ecdysozoa</taxon>
        <taxon>Arthropoda</taxon>
        <taxon>Hexapoda</taxon>
        <taxon>Insecta</taxon>
        <taxon>Pterygota</taxon>
        <taxon>Neoptera</taxon>
        <taxon>Endopterygota</taxon>
        <taxon>Hymenoptera</taxon>
        <taxon>Apocrita</taxon>
        <taxon>Aculeata</taxon>
        <taxon>Formicoidea</taxon>
        <taxon>Formicidae</taxon>
        <taxon>Formicinae</taxon>
        <taxon>Camponotus</taxon>
    </lineage>
</organism>
<dbReference type="STRING" id="104421.E2AKS2"/>
<gene>
    <name evidence="2" type="ORF">EAG_00422</name>
</gene>
<feature type="non-terminal residue" evidence="2">
    <location>
        <position position="1"/>
    </location>
</feature>
<feature type="domain" description="DUF5641" evidence="1">
    <location>
        <begin position="97"/>
        <end position="190"/>
    </location>
</feature>
<keyword evidence="3" id="KW-1185">Reference proteome</keyword>
<evidence type="ECO:0000259" key="1">
    <source>
        <dbReference type="Pfam" id="PF18701"/>
    </source>
</evidence>
<evidence type="ECO:0000313" key="2">
    <source>
        <dbReference type="EMBL" id="EFN65967.1"/>
    </source>
</evidence>
<dbReference type="EMBL" id="GL440393">
    <property type="protein sequence ID" value="EFN65967.1"/>
    <property type="molecule type" value="Genomic_DNA"/>
</dbReference>
<dbReference type="GO" id="GO:0003676">
    <property type="term" value="F:nucleic acid binding"/>
    <property type="evidence" value="ECO:0007669"/>
    <property type="project" value="InterPro"/>
</dbReference>
<dbReference type="Proteomes" id="UP000000311">
    <property type="component" value="Unassembled WGS sequence"/>
</dbReference>
<dbReference type="InterPro" id="IPR040676">
    <property type="entry name" value="DUF5641"/>
</dbReference>
<accession>E2AKS2</accession>
<dbReference type="AlphaFoldDB" id="E2AKS2"/>
<dbReference type="OMA" id="NYSANEG"/>
<dbReference type="InterPro" id="IPR036397">
    <property type="entry name" value="RNaseH_sf"/>
</dbReference>